<dbReference type="InterPro" id="IPR011009">
    <property type="entry name" value="Kinase-like_dom_sf"/>
</dbReference>
<dbReference type="Proteomes" id="UP000184073">
    <property type="component" value="Unassembled WGS sequence"/>
</dbReference>
<sequence>MAFATGTSARTNFFFDKILLEESDSDDSDEHDCVFCMKEDFLTSGSGGDDNDKGKPVNDGSSNEHKLGSPVKNLSPLQWTLDFSEVRHFLRRSDGKLCHGKVSGVEEYLLVDLLSKMLRYDPSERPTAEQVLKHPWFSFGMKKRER</sequence>
<dbReference type="EMBL" id="KV878129">
    <property type="protein sequence ID" value="OJJ02570.1"/>
    <property type="molecule type" value="Genomic_DNA"/>
</dbReference>
<keyword evidence="3" id="KW-1185">Reference proteome</keyword>
<dbReference type="OrthoDB" id="5979581at2759"/>
<dbReference type="VEuPathDB" id="FungiDB:ASPVEDRAFT_84062"/>
<dbReference type="SUPFAM" id="SSF56112">
    <property type="entry name" value="Protein kinase-like (PK-like)"/>
    <property type="match status" value="1"/>
</dbReference>
<gene>
    <name evidence="2" type="ORF">ASPVEDRAFT_84062</name>
</gene>
<evidence type="ECO:0000256" key="1">
    <source>
        <dbReference type="SAM" id="MobiDB-lite"/>
    </source>
</evidence>
<feature type="region of interest" description="Disordered" evidence="1">
    <location>
        <begin position="41"/>
        <end position="72"/>
    </location>
</feature>
<dbReference type="AlphaFoldDB" id="A0A1L9PM16"/>
<dbReference type="RefSeq" id="XP_040668332.1">
    <property type="nucleotide sequence ID" value="XM_040817490.1"/>
</dbReference>
<organism evidence="2 3">
    <name type="scientific">Aspergillus versicolor CBS 583.65</name>
    <dbReference type="NCBI Taxonomy" id="1036611"/>
    <lineage>
        <taxon>Eukaryota</taxon>
        <taxon>Fungi</taxon>
        <taxon>Dikarya</taxon>
        <taxon>Ascomycota</taxon>
        <taxon>Pezizomycotina</taxon>
        <taxon>Eurotiomycetes</taxon>
        <taxon>Eurotiomycetidae</taxon>
        <taxon>Eurotiales</taxon>
        <taxon>Aspergillaceae</taxon>
        <taxon>Aspergillus</taxon>
        <taxon>Aspergillus subgen. Nidulantes</taxon>
    </lineage>
</organism>
<evidence type="ECO:0000313" key="2">
    <source>
        <dbReference type="EMBL" id="OJJ02570.1"/>
    </source>
</evidence>
<accession>A0A1L9PM16</accession>
<feature type="compositionally biased region" description="Basic and acidic residues" evidence="1">
    <location>
        <begin position="50"/>
        <end position="67"/>
    </location>
</feature>
<proteinExistence type="predicted"/>
<evidence type="ECO:0000313" key="3">
    <source>
        <dbReference type="Proteomes" id="UP000184073"/>
    </source>
</evidence>
<dbReference type="GeneID" id="63733001"/>
<protein>
    <recommendedName>
        <fullName evidence="4">Protein kinase domain-containing protein</fullName>
    </recommendedName>
</protein>
<evidence type="ECO:0008006" key="4">
    <source>
        <dbReference type="Google" id="ProtNLM"/>
    </source>
</evidence>
<dbReference type="Gene3D" id="1.10.510.10">
    <property type="entry name" value="Transferase(Phosphotransferase) domain 1"/>
    <property type="match status" value="1"/>
</dbReference>
<reference evidence="3" key="1">
    <citation type="journal article" date="2017" name="Genome Biol.">
        <title>Comparative genomics reveals high biological diversity and specific adaptations in the industrially and medically important fungal genus Aspergillus.</title>
        <authorList>
            <person name="de Vries R.P."/>
            <person name="Riley R."/>
            <person name="Wiebenga A."/>
            <person name="Aguilar-Osorio G."/>
            <person name="Amillis S."/>
            <person name="Uchima C.A."/>
            <person name="Anderluh G."/>
            <person name="Asadollahi M."/>
            <person name="Askin M."/>
            <person name="Barry K."/>
            <person name="Battaglia E."/>
            <person name="Bayram O."/>
            <person name="Benocci T."/>
            <person name="Braus-Stromeyer S.A."/>
            <person name="Caldana C."/>
            <person name="Canovas D."/>
            <person name="Cerqueira G.C."/>
            <person name="Chen F."/>
            <person name="Chen W."/>
            <person name="Choi C."/>
            <person name="Clum A."/>
            <person name="Dos Santos R.A."/>
            <person name="Damasio A.R."/>
            <person name="Diallinas G."/>
            <person name="Emri T."/>
            <person name="Fekete E."/>
            <person name="Flipphi M."/>
            <person name="Freyberg S."/>
            <person name="Gallo A."/>
            <person name="Gournas C."/>
            <person name="Habgood R."/>
            <person name="Hainaut M."/>
            <person name="Harispe M.L."/>
            <person name="Henrissat B."/>
            <person name="Hilden K.S."/>
            <person name="Hope R."/>
            <person name="Hossain A."/>
            <person name="Karabika E."/>
            <person name="Karaffa L."/>
            <person name="Karanyi Z."/>
            <person name="Krasevec N."/>
            <person name="Kuo A."/>
            <person name="Kusch H."/>
            <person name="LaButti K."/>
            <person name="Lagendijk E.L."/>
            <person name="Lapidus A."/>
            <person name="Levasseur A."/>
            <person name="Lindquist E."/>
            <person name="Lipzen A."/>
            <person name="Logrieco A.F."/>
            <person name="MacCabe A."/>
            <person name="Maekelae M.R."/>
            <person name="Malavazi I."/>
            <person name="Melin P."/>
            <person name="Meyer V."/>
            <person name="Mielnichuk N."/>
            <person name="Miskei M."/>
            <person name="Molnar A.P."/>
            <person name="Mule G."/>
            <person name="Ngan C.Y."/>
            <person name="Orejas M."/>
            <person name="Orosz E."/>
            <person name="Ouedraogo J.P."/>
            <person name="Overkamp K.M."/>
            <person name="Park H.-S."/>
            <person name="Perrone G."/>
            <person name="Piumi F."/>
            <person name="Punt P.J."/>
            <person name="Ram A.F."/>
            <person name="Ramon A."/>
            <person name="Rauscher S."/>
            <person name="Record E."/>
            <person name="Riano-Pachon D.M."/>
            <person name="Robert V."/>
            <person name="Roehrig J."/>
            <person name="Ruller R."/>
            <person name="Salamov A."/>
            <person name="Salih N.S."/>
            <person name="Samson R.A."/>
            <person name="Sandor E."/>
            <person name="Sanguinetti M."/>
            <person name="Schuetze T."/>
            <person name="Sepcic K."/>
            <person name="Shelest E."/>
            <person name="Sherlock G."/>
            <person name="Sophianopoulou V."/>
            <person name="Squina F.M."/>
            <person name="Sun H."/>
            <person name="Susca A."/>
            <person name="Todd R.B."/>
            <person name="Tsang A."/>
            <person name="Unkles S.E."/>
            <person name="van de Wiele N."/>
            <person name="van Rossen-Uffink D."/>
            <person name="Oliveira J.V."/>
            <person name="Vesth T.C."/>
            <person name="Visser J."/>
            <person name="Yu J.-H."/>
            <person name="Zhou M."/>
            <person name="Andersen M.R."/>
            <person name="Archer D.B."/>
            <person name="Baker S.E."/>
            <person name="Benoit I."/>
            <person name="Brakhage A.A."/>
            <person name="Braus G.H."/>
            <person name="Fischer R."/>
            <person name="Frisvad J.C."/>
            <person name="Goldman G.H."/>
            <person name="Houbraken J."/>
            <person name="Oakley B."/>
            <person name="Pocsi I."/>
            <person name="Scazzocchio C."/>
            <person name="Seiboth B."/>
            <person name="vanKuyk P.A."/>
            <person name="Wortman J."/>
            <person name="Dyer P.S."/>
            <person name="Grigoriev I.V."/>
        </authorList>
    </citation>
    <scope>NUCLEOTIDE SEQUENCE [LARGE SCALE GENOMIC DNA]</scope>
    <source>
        <strain evidence="3">CBS 583.65</strain>
    </source>
</reference>
<name>A0A1L9PM16_ASPVE</name>